<evidence type="ECO:0000256" key="3">
    <source>
        <dbReference type="ARBA" id="ARBA00022723"/>
    </source>
</evidence>
<keyword evidence="7" id="KW-0472">Membrane</keyword>
<dbReference type="KEGG" id="ehx:EMIHUDRAFT_251019"/>
<name>A0A0D3KYG1_EMIH1</name>
<evidence type="ECO:0000256" key="4">
    <source>
        <dbReference type="ARBA" id="ARBA00023002"/>
    </source>
</evidence>
<reference evidence="10" key="1">
    <citation type="journal article" date="2013" name="Nature">
        <title>Pan genome of the phytoplankton Emiliania underpins its global distribution.</title>
        <authorList>
            <person name="Read B.A."/>
            <person name="Kegel J."/>
            <person name="Klute M.J."/>
            <person name="Kuo A."/>
            <person name="Lefebvre S.C."/>
            <person name="Maumus F."/>
            <person name="Mayer C."/>
            <person name="Miller J."/>
            <person name="Monier A."/>
            <person name="Salamov A."/>
            <person name="Young J."/>
            <person name="Aguilar M."/>
            <person name="Claverie J.M."/>
            <person name="Frickenhaus S."/>
            <person name="Gonzalez K."/>
            <person name="Herman E.K."/>
            <person name="Lin Y.C."/>
            <person name="Napier J."/>
            <person name="Ogata H."/>
            <person name="Sarno A.F."/>
            <person name="Shmutz J."/>
            <person name="Schroeder D."/>
            <person name="de Vargas C."/>
            <person name="Verret F."/>
            <person name="von Dassow P."/>
            <person name="Valentin K."/>
            <person name="Van de Peer Y."/>
            <person name="Wheeler G."/>
            <person name="Dacks J.B."/>
            <person name="Delwiche C.F."/>
            <person name="Dyhrman S.T."/>
            <person name="Glockner G."/>
            <person name="John U."/>
            <person name="Richards T."/>
            <person name="Worden A.Z."/>
            <person name="Zhang X."/>
            <person name="Grigoriev I.V."/>
            <person name="Allen A.E."/>
            <person name="Bidle K."/>
            <person name="Borodovsky M."/>
            <person name="Bowler C."/>
            <person name="Brownlee C."/>
            <person name="Cock J.M."/>
            <person name="Elias M."/>
            <person name="Gladyshev V.N."/>
            <person name="Groth M."/>
            <person name="Guda C."/>
            <person name="Hadaegh A."/>
            <person name="Iglesias-Rodriguez M.D."/>
            <person name="Jenkins J."/>
            <person name="Jones B.M."/>
            <person name="Lawson T."/>
            <person name="Leese F."/>
            <person name="Lindquist E."/>
            <person name="Lobanov A."/>
            <person name="Lomsadze A."/>
            <person name="Malik S.B."/>
            <person name="Marsh M.E."/>
            <person name="Mackinder L."/>
            <person name="Mock T."/>
            <person name="Mueller-Roeber B."/>
            <person name="Pagarete A."/>
            <person name="Parker M."/>
            <person name="Probert I."/>
            <person name="Quesneville H."/>
            <person name="Raines C."/>
            <person name="Rensing S.A."/>
            <person name="Riano-Pachon D.M."/>
            <person name="Richier S."/>
            <person name="Rokitta S."/>
            <person name="Shiraiwa Y."/>
            <person name="Soanes D.M."/>
            <person name="van der Giezen M."/>
            <person name="Wahlund T.M."/>
            <person name="Williams B."/>
            <person name="Wilson W."/>
            <person name="Wolfe G."/>
            <person name="Wurch L.L."/>
        </authorList>
    </citation>
    <scope>NUCLEOTIDE SEQUENCE</scope>
</reference>
<keyword evidence="7" id="KW-1133">Transmembrane helix</keyword>
<proteinExistence type="predicted"/>
<feature type="transmembrane region" description="Helical" evidence="7">
    <location>
        <begin position="42"/>
        <end position="64"/>
    </location>
</feature>
<organism evidence="9 10">
    <name type="scientific">Emiliania huxleyi (strain CCMP1516)</name>
    <dbReference type="NCBI Taxonomy" id="280463"/>
    <lineage>
        <taxon>Eukaryota</taxon>
        <taxon>Haptista</taxon>
        <taxon>Haptophyta</taxon>
        <taxon>Prymnesiophyceae</taxon>
        <taxon>Isochrysidales</taxon>
        <taxon>Noelaerhabdaceae</taxon>
        <taxon>Emiliania</taxon>
    </lineage>
</organism>
<dbReference type="RefSeq" id="XP_005793225.1">
    <property type="nucleotide sequence ID" value="XM_005793168.1"/>
</dbReference>
<dbReference type="Gene3D" id="2.60.120.650">
    <property type="entry name" value="Cupin"/>
    <property type="match status" value="1"/>
</dbReference>
<dbReference type="EnsemblProtists" id="EOD40796">
    <property type="protein sequence ID" value="EOD40796"/>
    <property type="gene ID" value="EMIHUDRAFT_251019"/>
</dbReference>
<dbReference type="GeneID" id="17286068"/>
<keyword evidence="4" id="KW-0560">Oxidoreductase</keyword>
<evidence type="ECO:0000256" key="7">
    <source>
        <dbReference type="SAM" id="Phobius"/>
    </source>
</evidence>
<evidence type="ECO:0000256" key="6">
    <source>
        <dbReference type="ARBA" id="ARBA00023242"/>
    </source>
</evidence>
<dbReference type="PaxDb" id="2903-EOD40796"/>
<dbReference type="GO" id="GO:0046872">
    <property type="term" value="F:metal ion binding"/>
    <property type="evidence" value="ECO:0007669"/>
    <property type="project" value="UniProtKB-KW"/>
</dbReference>
<dbReference type="InterPro" id="IPR041667">
    <property type="entry name" value="Cupin_8"/>
</dbReference>
<dbReference type="Proteomes" id="UP000013827">
    <property type="component" value="Unassembled WGS sequence"/>
</dbReference>
<dbReference type="AlphaFoldDB" id="A0A0D3KYG1"/>
<evidence type="ECO:0000313" key="9">
    <source>
        <dbReference type="EnsemblProtists" id="EOD40796"/>
    </source>
</evidence>
<sequence>MHAAAYSLSAGCAAEVTTGPGLEHLELVLYFSKRLCAWDIMYVRGPAASIAAAAVVIAAAYSALLRRRPAPSRLALGSWGVVGSIATIEHTPTAREFWTVDVDAWRPLLLRGAAADMPAAREWDRDTLVSRYGNSTVRTERAKEDRVAGSQRGGMPLTELLRRGAAGEDVYAISNVAHPMTEDLTLPPFLLCGSDRSTPERLAAPSDGPRQTVGWATPLDEFGLWIANLPTASQARRHSPEPRRTTVHYDQTNILNCLLRGEKRWLFLDTRQREVQQMPWAMGNLRGVDGGRPVFDGSDFVGIDPAAVDLEAHPQLWSVTMREATQGAGGGATQRAGDCIFVPWGYAHQVSSASSELSVAVSFLWERDVAYDPAACARAPTAMPLPLPLLLPLWWYSGAGVVPLGYNTLSQTRQRLLSAVEQTARRRRLLDAALFARWWRAKHERGGDLLTARRGASSWIVTPF</sequence>
<dbReference type="eggNOG" id="ENOG502S0AF">
    <property type="taxonomic scope" value="Eukaryota"/>
</dbReference>
<dbReference type="OMA" id="INIWWRS"/>
<feature type="domain" description="Cupin-like" evidence="8">
    <location>
        <begin position="102"/>
        <end position="368"/>
    </location>
</feature>
<evidence type="ECO:0000256" key="5">
    <source>
        <dbReference type="ARBA" id="ARBA00023004"/>
    </source>
</evidence>
<dbReference type="Pfam" id="PF13621">
    <property type="entry name" value="Cupin_8"/>
    <property type="match status" value="1"/>
</dbReference>
<dbReference type="GO" id="GO:0005634">
    <property type="term" value="C:nucleus"/>
    <property type="evidence" value="ECO:0007669"/>
    <property type="project" value="UniProtKB-SubCell"/>
</dbReference>
<evidence type="ECO:0000256" key="1">
    <source>
        <dbReference type="ARBA" id="ARBA00001954"/>
    </source>
</evidence>
<evidence type="ECO:0000259" key="8">
    <source>
        <dbReference type="Pfam" id="PF13621"/>
    </source>
</evidence>
<dbReference type="GO" id="GO:0016491">
    <property type="term" value="F:oxidoreductase activity"/>
    <property type="evidence" value="ECO:0007669"/>
    <property type="project" value="UniProtKB-KW"/>
</dbReference>
<comment type="subcellular location">
    <subcellularLocation>
        <location evidence="2">Nucleus</location>
    </subcellularLocation>
</comment>
<keyword evidence="10" id="KW-1185">Reference proteome</keyword>
<keyword evidence="5" id="KW-0408">Iron</keyword>
<evidence type="ECO:0000256" key="2">
    <source>
        <dbReference type="ARBA" id="ARBA00004123"/>
    </source>
</evidence>
<accession>A0A0D3KYG1</accession>
<reference evidence="9" key="2">
    <citation type="submission" date="2024-10" db="UniProtKB">
        <authorList>
            <consortium name="EnsemblProtists"/>
        </authorList>
    </citation>
    <scope>IDENTIFICATION</scope>
</reference>
<dbReference type="HOGENOM" id="CLU_589788_0_0_1"/>
<dbReference type="SUPFAM" id="SSF51197">
    <property type="entry name" value="Clavaminate synthase-like"/>
    <property type="match status" value="1"/>
</dbReference>
<evidence type="ECO:0000313" key="10">
    <source>
        <dbReference type="Proteomes" id="UP000013827"/>
    </source>
</evidence>
<keyword evidence="7" id="KW-0812">Transmembrane</keyword>
<dbReference type="PANTHER" id="PTHR12461">
    <property type="entry name" value="HYPOXIA-INDUCIBLE FACTOR 1 ALPHA INHIBITOR-RELATED"/>
    <property type="match status" value="1"/>
</dbReference>
<keyword evidence="3" id="KW-0479">Metal-binding</keyword>
<keyword evidence="6" id="KW-0539">Nucleus</keyword>
<comment type="cofactor">
    <cofactor evidence="1">
        <name>Fe(2+)</name>
        <dbReference type="ChEBI" id="CHEBI:29033"/>
    </cofactor>
</comment>
<dbReference type="PANTHER" id="PTHR12461:SF106">
    <property type="entry name" value="BIFUNCTIONAL PEPTIDASE AND ARGINYL-HYDROXYLASE JMJD5"/>
    <property type="match status" value="1"/>
</dbReference>
<protein>
    <recommendedName>
        <fullName evidence="8">Cupin-like domain-containing protein</fullName>
    </recommendedName>
</protein>